<comment type="caution">
    <text evidence="3">The sequence shown here is derived from an EMBL/GenBank/DDBJ whole genome shotgun (WGS) entry which is preliminary data.</text>
</comment>
<reference evidence="3 4" key="1">
    <citation type="submission" date="2017-02" db="EMBL/GenBank/DDBJ databases">
        <title>Whole genome shotgun sequence of Pantoea agglomerans strain AS1 isolated from a cycad, Zamia floridana in Central Florida, USA.</title>
        <authorList>
            <person name="Lata P."/>
            <person name="Govindarajan S."/>
            <person name="Qi F."/>
            <person name="Li J.-L."/>
            <person name="Maurya S.K."/>
            <person name="Sahoo M.K."/>
        </authorList>
    </citation>
    <scope>NUCLEOTIDE SEQUENCE [LARGE SCALE GENOMIC DNA]</scope>
    <source>
        <strain evidence="3 4">AS1</strain>
    </source>
</reference>
<dbReference type="OrthoDB" id="1631120at2"/>
<organism evidence="3 4">
    <name type="scientific">Pantoea latae</name>
    <dbReference type="NCBI Taxonomy" id="1964541"/>
    <lineage>
        <taxon>Bacteria</taxon>
        <taxon>Pseudomonadati</taxon>
        <taxon>Pseudomonadota</taxon>
        <taxon>Gammaproteobacteria</taxon>
        <taxon>Enterobacterales</taxon>
        <taxon>Erwiniaceae</taxon>
        <taxon>Pantoea</taxon>
    </lineage>
</organism>
<feature type="transmembrane region" description="Helical" evidence="1">
    <location>
        <begin position="107"/>
        <end position="129"/>
    </location>
</feature>
<evidence type="ECO:0000313" key="4">
    <source>
        <dbReference type="Proteomes" id="UP000192769"/>
    </source>
</evidence>
<dbReference type="AlphaFoldDB" id="A0A1V9DIH8"/>
<feature type="transmembrane region" description="Helical" evidence="1">
    <location>
        <begin position="78"/>
        <end position="101"/>
    </location>
</feature>
<name>A0A1V9DIH8_9GAMM</name>
<keyword evidence="1" id="KW-0472">Membrane</keyword>
<evidence type="ECO:0000259" key="2">
    <source>
        <dbReference type="Pfam" id="PF05232"/>
    </source>
</evidence>
<dbReference type="Pfam" id="PF05232">
    <property type="entry name" value="BTP"/>
    <property type="match status" value="2"/>
</dbReference>
<dbReference type="NCBIfam" id="NF033664">
    <property type="entry name" value="PACE_transport"/>
    <property type="match status" value="1"/>
</dbReference>
<dbReference type="NCBIfam" id="NF033665">
    <property type="entry name" value="PACE_efflu_PCE"/>
    <property type="match status" value="1"/>
</dbReference>
<dbReference type="InterPro" id="IPR058208">
    <property type="entry name" value="PACE"/>
</dbReference>
<gene>
    <name evidence="3" type="ORF">B2J69_11115</name>
</gene>
<feature type="transmembrane region" description="Helical" evidence="1">
    <location>
        <begin position="39"/>
        <end position="57"/>
    </location>
</feature>
<keyword evidence="1" id="KW-0812">Transmembrane</keyword>
<feature type="transmembrane region" description="Helical" evidence="1">
    <location>
        <begin position="12"/>
        <end position="33"/>
    </location>
</feature>
<protein>
    <submittedName>
        <fullName evidence="3">Na(+)-translocating NADH-quinone reductase subunit E</fullName>
    </submittedName>
</protein>
<feature type="domain" description="Chlorhexidine efflux transporter" evidence="2">
    <location>
        <begin position="4"/>
        <end position="66"/>
    </location>
</feature>
<dbReference type="Proteomes" id="UP000192769">
    <property type="component" value="Unassembled WGS sequence"/>
</dbReference>
<sequence>MRTRSLKERFLHALGFETLAILTVSPLAAWAMAKPLFEMGALAIMLSTVAMLWNMIYNAMFDRICPPGKVHRGVLIRVLHALLFEGGFILIGLPIAAWMLGISLWQALLLEVAFFLFFLPYTMAYNWAWDRLRPRWFGRKGCEA</sequence>
<keyword evidence="1" id="KW-1133">Transmembrane helix</keyword>
<keyword evidence="4" id="KW-1185">Reference proteome</keyword>
<evidence type="ECO:0000256" key="1">
    <source>
        <dbReference type="SAM" id="Phobius"/>
    </source>
</evidence>
<proteinExistence type="predicted"/>
<accession>A0A1V9DIH8</accession>
<evidence type="ECO:0000313" key="3">
    <source>
        <dbReference type="EMBL" id="OQP33605.1"/>
    </source>
</evidence>
<feature type="domain" description="Chlorhexidine efflux transporter" evidence="2">
    <location>
        <begin position="72"/>
        <end position="135"/>
    </location>
</feature>
<dbReference type="RefSeq" id="WP_081139352.1">
    <property type="nucleotide sequence ID" value="NZ_MWUE01000016.1"/>
</dbReference>
<dbReference type="EMBL" id="MWUE01000016">
    <property type="protein sequence ID" value="OQP33605.1"/>
    <property type="molecule type" value="Genomic_DNA"/>
</dbReference>
<dbReference type="InterPro" id="IPR007896">
    <property type="entry name" value="BTP_bacteria"/>
</dbReference>